<sequence>MNGPISISGSRRPRRGRREDAESVQWRKPVGEAQIQSGGAPWTGSGRPISGYSRADLPRGTAFSRLQGGPRKKKEVKEAKIEYLTPLDASAGNVFMAIEDKRMLPRPPKQKTLQIKRDMTKYCQYHKHHGHDRNDCRHLKIEIEKLIQRGQLKE</sequence>
<proteinExistence type="predicted"/>
<evidence type="ECO:0000256" key="1">
    <source>
        <dbReference type="SAM" id="MobiDB-lite"/>
    </source>
</evidence>
<dbReference type="EMBL" id="BAABME010015495">
    <property type="protein sequence ID" value="GAA0141488.1"/>
    <property type="molecule type" value="Genomic_DNA"/>
</dbReference>
<organism evidence="2 3">
    <name type="scientific">Lithospermum erythrorhizon</name>
    <name type="common">Purple gromwell</name>
    <name type="synonym">Lithospermum officinale var. erythrorhizon</name>
    <dbReference type="NCBI Taxonomy" id="34254"/>
    <lineage>
        <taxon>Eukaryota</taxon>
        <taxon>Viridiplantae</taxon>
        <taxon>Streptophyta</taxon>
        <taxon>Embryophyta</taxon>
        <taxon>Tracheophyta</taxon>
        <taxon>Spermatophyta</taxon>
        <taxon>Magnoliopsida</taxon>
        <taxon>eudicotyledons</taxon>
        <taxon>Gunneridae</taxon>
        <taxon>Pentapetalae</taxon>
        <taxon>asterids</taxon>
        <taxon>lamiids</taxon>
        <taxon>Boraginales</taxon>
        <taxon>Boraginaceae</taxon>
        <taxon>Boraginoideae</taxon>
        <taxon>Lithospermeae</taxon>
        <taxon>Lithospermum</taxon>
    </lineage>
</organism>
<protein>
    <recommendedName>
        <fullName evidence="4">Reverse transcriptase domain-containing protein</fullName>
    </recommendedName>
</protein>
<reference evidence="2 3" key="1">
    <citation type="submission" date="2024-01" db="EMBL/GenBank/DDBJ databases">
        <title>The complete chloroplast genome sequence of Lithospermum erythrorhizon: insights into the phylogenetic relationship among Boraginaceae species and the maternal lineages of purple gromwells.</title>
        <authorList>
            <person name="Okada T."/>
            <person name="Watanabe K."/>
        </authorList>
    </citation>
    <scope>NUCLEOTIDE SEQUENCE [LARGE SCALE GENOMIC DNA]</scope>
</reference>
<feature type="compositionally biased region" description="Low complexity" evidence="1">
    <location>
        <begin position="1"/>
        <end position="10"/>
    </location>
</feature>
<evidence type="ECO:0008006" key="4">
    <source>
        <dbReference type="Google" id="ProtNLM"/>
    </source>
</evidence>
<evidence type="ECO:0000313" key="3">
    <source>
        <dbReference type="Proteomes" id="UP001454036"/>
    </source>
</evidence>
<keyword evidence="3" id="KW-1185">Reference proteome</keyword>
<evidence type="ECO:0000313" key="2">
    <source>
        <dbReference type="EMBL" id="GAA0141488.1"/>
    </source>
</evidence>
<gene>
    <name evidence="2" type="ORF">LIER_35402</name>
</gene>
<comment type="caution">
    <text evidence="2">The sequence shown here is derived from an EMBL/GenBank/DDBJ whole genome shotgun (WGS) entry which is preliminary data.</text>
</comment>
<dbReference type="Proteomes" id="UP001454036">
    <property type="component" value="Unassembled WGS sequence"/>
</dbReference>
<dbReference type="AlphaFoldDB" id="A0AAV3NR90"/>
<name>A0AAV3NR90_LITER</name>
<feature type="region of interest" description="Disordered" evidence="1">
    <location>
        <begin position="1"/>
        <end position="72"/>
    </location>
</feature>
<accession>A0AAV3NR90</accession>